<dbReference type="Gene3D" id="3.40.190.10">
    <property type="entry name" value="Periplasmic binding protein-like II"/>
    <property type="match status" value="1"/>
</dbReference>
<dbReference type="Gene3D" id="3.90.76.10">
    <property type="entry name" value="Dipeptide-binding Protein, Domain 1"/>
    <property type="match status" value="1"/>
</dbReference>
<accession>A0ABV7VA80</accession>
<evidence type="ECO:0000256" key="3">
    <source>
        <dbReference type="ARBA" id="ARBA00022729"/>
    </source>
</evidence>
<comment type="subcellular location">
    <subcellularLocation>
        <location evidence="1">Periplasm</location>
    </subcellularLocation>
</comment>
<dbReference type="PANTHER" id="PTHR30290">
    <property type="entry name" value="PERIPLASMIC BINDING COMPONENT OF ABC TRANSPORTER"/>
    <property type="match status" value="1"/>
</dbReference>
<dbReference type="PANTHER" id="PTHR30290:SF38">
    <property type="entry name" value="D,D-DIPEPTIDE-BINDING PERIPLASMIC PROTEIN DDPA-RELATED"/>
    <property type="match status" value="1"/>
</dbReference>
<dbReference type="CDD" id="cd08494">
    <property type="entry name" value="PBP2_NikA_DppA_OppA_like_6"/>
    <property type="match status" value="1"/>
</dbReference>
<evidence type="ECO:0000256" key="2">
    <source>
        <dbReference type="ARBA" id="ARBA00005695"/>
    </source>
</evidence>
<dbReference type="Pfam" id="PF00496">
    <property type="entry name" value="SBP_bac_5"/>
    <property type="match status" value="1"/>
</dbReference>
<feature type="domain" description="Solute-binding protein family 5" evidence="4">
    <location>
        <begin position="82"/>
        <end position="412"/>
    </location>
</feature>
<protein>
    <submittedName>
        <fullName evidence="5">ABC transporter substrate-binding protein</fullName>
    </submittedName>
</protein>
<dbReference type="InterPro" id="IPR000914">
    <property type="entry name" value="SBP_5_dom"/>
</dbReference>
<evidence type="ECO:0000256" key="1">
    <source>
        <dbReference type="ARBA" id="ARBA00004418"/>
    </source>
</evidence>
<dbReference type="InterPro" id="IPR030678">
    <property type="entry name" value="Peptide/Ni-bd"/>
</dbReference>
<organism evidence="5 6">
    <name type="scientific">Ferrovibrio xuzhouensis</name>
    <dbReference type="NCBI Taxonomy" id="1576914"/>
    <lineage>
        <taxon>Bacteria</taxon>
        <taxon>Pseudomonadati</taxon>
        <taxon>Pseudomonadota</taxon>
        <taxon>Alphaproteobacteria</taxon>
        <taxon>Rhodospirillales</taxon>
        <taxon>Rhodospirillaceae</taxon>
        <taxon>Ferrovibrio</taxon>
    </lineage>
</organism>
<keyword evidence="6" id="KW-1185">Reference proteome</keyword>
<name>A0ABV7VA80_9PROT</name>
<reference evidence="6" key="1">
    <citation type="journal article" date="2019" name="Int. J. Syst. Evol. Microbiol.">
        <title>The Global Catalogue of Microorganisms (GCM) 10K type strain sequencing project: providing services to taxonomists for standard genome sequencing and annotation.</title>
        <authorList>
            <consortium name="The Broad Institute Genomics Platform"/>
            <consortium name="The Broad Institute Genome Sequencing Center for Infectious Disease"/>
            <person name="Wu L."/>
            <person name="Ma J."/>
        </authorList>
    </citation>
    <scope>NUCLEOTIDE SEQUENCE [LARGE SCALE GENOMIC DNA]</scope>
    <source>
        <strain evidence="6">KCTC 42182</strain>
    </source>
</reference>
<keyword evidence="3" id="KW-0732">Signal</keyword>
<dbReference type="Gene3D" id="3.10.105.10">
    <property type="entry name" value="Dipeptide-binding Protein, Domain 3"/>
    <property type="match status" value="1"/>
</dbReference>
<proteinExistence type="inferred from homology"/>
<dbReference type="InterPro" id="IPR039424">
    <property type="entry name" value="SBP_5"/>
</dbReference>
<dbReference type="PIRSF" id="PIRSF002741">
    <property type="entry name" value="MppA"/>
    <property type="match status" value="1"/>
</dbReference>
<sequence length="506" mass="54891">MNKWLAALVVATLVVAGGLWFTTRQVGEQAGAPQPAVRDSVVIGMALEPPGLDPTIAPAAAIGEITHLNIFEGLTKIRENGEVAPLLAQSWTVSPDMKTFTFKLLKGVTFSDGTTFDSADVKYAFETYGGEKSTNKRKAVFANMASIETPDADTVVIMLKSADPQLLFSLGENTAVITAPESAATNATKPVGTGPYVLQDWVKGDSVTLVASKSYRNPSAIHIRTAKFRFISDAGAMVTAMLAGDLDAIPIGITGENVAQFEQDKRFRVTIGSTEGETILTINNKRKPLDDVRVRRAISYAIDRKAIIDGVNSGYGIPIGSWIPPHDPAYVDMTGRYPHDPAKARELLQEAGVSNLVLTLKLPPPAYARRAGELIASELAAVGITAKIENMEWAQWLDGVFKNKNYDLTIISHVEPNDYVKFADPNYYWQYDSPAAQALIAKAGSTLDKDERIKALQDLQRLLADDAVVGFLYNLPRIGVYKAGLTGFWTNAPIFVNDLSAVSWQQ</sequence>
<dbReference type="Proteomes" id="UP001595711">
    <property type="component" value="Unassembled WGS sequence"/>
</dbReference>
<dbReference type="EMBL" id="JBHRYJ010000001">
    <property type="protein sequence ID" value="MFC3673997.1"/>
    <property type="molecule type" value="Genomic_DNA"/>
</dbReference>
<comment type="similarity">
    <text evidence="2">Belongs to the bacterial solute-binding protein 5 family.</text>
</comment>
<comment type="caution">
    <text evidence="5">The sequence shown here is derived from an EMBL/GenBank/DDBJ whole genome shotgun (WGS) entry which is preliminary data.</text>
</comment>
<evidence type="ECO:0000313" key="5">
    <source>
        <dbReference type="EMBL" id="MFC3673997.1"/>
    </source>
</evidence>
<gene>
    <name evidence="5" type="ORF">ACFOOQ_00475</name>
</gene>
<evidence type="ECO:0000259" key="4">
    <source>
        <dbReference type="Pfam" id="PF00496"/>
    </source>
</evidence>
<dbReference type="RefSeq" id="WP_379720132.1">
    <property type="nucleotide sequence ID" value="NZ_JBHRYJ010000001.1"/>
</dbReference>
<evidence type="ECO:0000313" key="6">
    <source>
        <dbReference type="Proteomes" id="UP001595711"/>
    </source>
</evidence>
<dbReference type="SUPFAM" id="SSF53850">
    <property type="entry name" value="Periplasmic binding protein-like II"/>
    <property type="match status" value="1"/>
</dbReference>